<protein>
    <recommendedName>
        <fullName evidence="1">Glycosyl transferase family 1 domain-containing protein</fullName>
    </recommendedName>
</protein>
<proteinExistence type="predicted"/>
<evidence type="ECO:0000313" key="2">
    <source>
        <dbReference type="EMBL" id="OGD24033.1"/>
    </source>
</evidence>
<name>A0A1F5B075_9BACT</name>
<organism evidence="2 3">
    <name type="scientific">Candidatus Azambacteria bacterium RBG_16_47_10</name>
    <dbReference type="NCBI Taxonomy" id="1797292"/>
    <lineage>
        <taxon>Bacteria</taxon>
        <taxon>Candidatus Azamiibacteriota</taxon>
    </lineage>
</organism>
<reference evidence="2 3" key="1">
    <citation type="journal article" date="2016" name="Nat. Commun.">
        <title>Thousands of microbial genomes shed light on interconnected biogeochemical processes in an aquifer system.</title>
        <authorList>
            <person name="Anantharaman K."/>
            <person name="Brown C.T."/>
            <person name="Hug L.A."/>
            <person name="Sharon I."/>
            <person name="Castelle C.J."/>
            <person name="Probst A.J."/>
            <person name="Thomas B.C."/>
            <person name="Singh A."/>
            <person name="Wilkins M.J."/>
            <person name="Karaoz U."/>
            <person name="Brodie E.L."/>
            <person name="Williams K.H."/>
            <person name="Hubbard S.S."/>
            <person name="Banfield J.F."/>
        </authorList>
    </citation>
    <scope>NUCLEOTIDE SEQUENCE [LARGE SCALE GENOMIC DNA]</scope>
</reference>
<comment type="caution">
    <text evidence="2">The sequence shown here is derived from an EMBL/GenBank/DDBJ whole genome shotgun (WGS) entry which is preliminary data.</text>
</comment>
<gene>
    <name evidence="2" type="ORF">A2Z10_01295</name>
</gene>
<dbReference type="InterPro" id="IPR050194">
    <property type="entry name" value="Glycosyltransferase_grp1"/>
</dbReference>
<dbReference type="Proteomes" id="UP000176639">
    <property type="component" value="Unassembled WGS sequence"/>
</dbReference>
<dbReference type="Pfam" id="PF00534">
    <property type="entry name" value="Glycos_transf_1"/>
    <property type="match status" value="1"/>
</dbReference>
<dbReference type="GO" id="GO:0016757">
    <property type="term" value="F:glycosyltransferase activity"/>
    <property type="evidence" value="ECO:0007669"/>
    <property type="project" value="InterPro"/>
</dbReference>
<accession>A0A1F5B075</accession>
<dbReference type="SUPFAM" id="SSF53756">
    <property type="entry name" value="UDP-Glycosyltransferase/glycogen phosphorylase"/>
    <property type="match status" value="1"/>
</dbReference>
<dbReference type="InterPro" id="IPR001296">
    <property type="entry name" value="Glyco_trans_1"/>
</dbReference>
<evidence type="ECO:0000259" key="1">
    <source>
        <dbReference type="Pfam" id="PF00534"/>
    </source>
</evidence>
<sequence>MNVLMISRDENIVKDGSDAQTRMKEYGALADELHIIVFTTGIMNQESGIRNKKIAENILVYPTYSRSKWLYGVDAYTIAKRIIKNPKFPIHNSLITCQDPFEAGLAGWCAARKFGIPLQLQMHTDLFSPYFKNESLVNWIRVCMAKFLIPRASGIRVVSERIKNSLKAKSYTLKAEPIVLPIFVDTEKIKNAPIKTDLHKKYPQFDFIALMASRFTREKNIPMAISAMAEVVKKHPKAGLVIVGNGPEKKNYETLIEKYCLEKNIMLENWTDDLASYYKTADVFVLTSNYEGYGRTPIEAEAAGCPVIMTDVGIAGEIVKHGENGLVVPVGGTQALADAIGSVVEKKTTVQASLPVQPTQEAYMEVYKQTWEQCIQK</sequence>
<dbReference type="EMBL" id="MEYI01000017">
    <property type="protein sequence ID" value="OGD24033.1"/>
    <property type="molecule type" value="Genomic_DNA"/>
</dbReference>
<dbReference type="AlphaFoldDB" id="A0A1F5B075"/>
<evidence type="ECO:0000313" key="3">
    <source>
        <dbReference type="Proteomes" id="UP000176639"/>
    </source>
</evidence>
<dbReference type="PANTHER" id="PTHR45947">
    <property type="entry name" value="SULFOQUINOVOSYL TRANSFERASE SQD2"/>
    <property type="match status" value="1"/>
</dbReference>
<dbReference type="Gene3D" id="3.40.50.2000">
    <property type="entry name" value="Glycogen Phosphorylase B"/>
    <property type="match status" value="2"/>
</dbReference>
<feature type="domain" description="Glycosyl transferase family 1" evidence="1">
    <location>
        <begin position="206"/>
        <end position="347"/>
    </location>
</feature>
<dbReference type="PANTHER" id="PTHR45947:SF3">
    <property type="entry name" value="SULFOQUINOVOSYL TRANSFERASE SQD2"/>
    <property type="match status" value="1"/>
</dbReference>
<dbReference type="CDD" id="cd03811">
    <property type="entry name" value="GT4_GT28_WabH-like"/>
    <property type="match status" value="1"/>
</dbReference>